<comment type="similarity">
    <text evidence="3 11">Belongs to the protoporphyrinogen/coproporphyrinogen oxidase family. Protoporphyrinogen oxidase subfamily.</text>
</comment>
<dbReference type="InterPro" id="IPR050464">
    <property type="entry name" value="Zeta_carotene_desat/Oxidored"/>
</dbReference>
<feature type="compositionally biased region" description="Basic and acidic residues" evidence="12">
    <location>
        <begin position="208"/>
        <end position="217"/>
    </location>
</feature>
<keyword evidence="8 11" id="KW-0350">Heme biosynthesis</keyword>
<feature type="domain" description="Amine oxidase" evidence="13">
    <location>
        <begin position="12"/>
        <end position="497"/>
    </location>
</feature>
<dbReference type="SUPFAM" id="SSF51905">
    <property type="entry name" value="FAD/NAD(P)-binding domain"/>
    <property type="match status" value="1"/>
</dbReference>
<comment type="cofactor">
    <cofactor evidence="11">
        <name>FAD</name>
        <dbReference type="ChEBI" id="CHEBI:57692"/>
    </cofactor>
    <text evidence="11">Binds 1 FAD per subunit.</text>
</comment>
<evidence type="ECO:0000313" key="14">
    <source>
        <dbReference type="EMBL" id="KAK4807596.1"/>
    </source>
</evidence>
<keyword evidence="5 11" id="KW-0285">Flavoprotein</keyword>
<dbReference type="InterPro" id="IPR036188">
    <property type="entry name" value="FAD/NAD-bd_sf"/>
</dbReference>
<dbReference type="NCBIfam" id="TIGR00562">
    <property type="entry name" value="proto_IX_ox"/>
    <property type="match status" value="1"/>
</dbReference>
<dbReference type="SUPFAM" id="SSF54373">
    <property type="entry name" value="FAD-linked reductases, C-terminal domain"/>
    <property type="match status" value="1"/>
</dbReference>
<comment type="pathway">
    <text evidence="2 11">Porphyrin-containing compound metabolism; protoporphyrin-IX biosynthesis; protoporphyrin-IX from protoporphyrinogen-IX: step 1/1.</text>
</comment>
<evidence type="ECO:0000256" key="12">
    <source>
        <dbReference type="SAM" id="MobiDB-lite"/>
    </source>
</evidence>
<dbReference type="EMBL" id="JAUNZN010000028">
    <property type="protein sequence ID" value="KAK4807596.1"/>
    <property type="molecule type" value="Genomic_DNA"/>
</dbReference>
<keyword evidence="9 11" id="KW-0627">Porphyrin biosynthesis</keyword>
<evidence type="ECO:0000256" key="7">
    <source>
        <dbReference type="ARBA" id="ARBA00023002"/>
    </source>
</evidence>
<feature type="region of interest" description="Disordered" evidence="12">
    <location>
        <begin position="208"/>
        <end position="244"/>
    </location>
</feature>
<sequence>MAPTVAVVGGGISGLAACYHLARGPRPPKVLLLEASARLGGWLQSTRTADGAVFEHGPRGIRPGGAVGADTLRMVSELGLEGDILPVPGDHPASKNRFLYAGRALHKLPSGLGGLLRPVPPFSQALLWSGVRDLLAPAGTEPDESVHAFVHRRFGQEVADIAVDSLCRGVFAGDCRALSVRSCFPTLFKAERHRRSVLLGLALGSGERRARGTRGDTRTPVPPLRHVRTPVLSPAGKERGAESRLSRRARAERWSQWSLRGGMESLAEALVAFLRPRGVELRCHAPLRRLRRCPDGRWQLTLADGTMMADHVVSALPATALAEVLPAEAEPLAQELRCIPAVSVAVVNLQYEGVVLPVTGFGHLVPSSEDASLLGIVYDSVAFPQHDGAGAASVRLTVMMGGAWFGQSFGDPAAVAPALLLQRAQAAVREQLGLEPAPTRSIVKVHQACIPQYTLGHWQRTERISRFLAEQRLPLSLIGASYAGVSVNDCIASAKAAIGQLLGRPC</sequence>
<comment type="function">
    <text evidence="1 11">Catalyzes the 6-electron oxidation of protoporphyrinogen-IX to form protoporphyrin-IX.</text>
</comment>
<evidence type="ECO:0000256" key="9">
    <source>
        <dbReference type="ARBA" id="ARBA00023244"/>
    </source>
</evidence>
<keyword evidence="7 11" id="KW-0560">Oxidoreductase</keyword>
<dbReference type="AlphaFoldDB" id="A0AAN7MMY1"/>
<evidence type="ECO:0000256" key="5">
    <source>
        <dbReference type="ARBA" id="ARBA00022630"/>
    </source>
</evidence>
<evidence type="ECO:0000313" key="15">
    <source>
        <dbReference type="Proteomes" id="UP001333110"/>
    </source>
</evidence>
<dbReference type="InterPro" id="IPR002937">
    <property type="entry name" value="Amino_oxidase"/>
</dbReference>
<evidence type="ECO:0000256" key="3">
    <source>
        <dbReference type="ARBA" id="ARBA00010551"/>
    </source>
</evidence>
<organism evidence="14 15">
    <name type="scientific">Mycteria americana</name>
    <name type="common">Wood stork</name>
    <dbReference type="NCBI Taxonomy" id="33587"/>
    <lineage>
        <taxon>Eukaryota</taxon>
        <taxon>Metazoa</taxon>
        <taxon>Chordata</taxon>
        <taxon>Craniata</taxon>
        <taxon>Vertebrata</taxon>
        <taxon>Euteleostomi</taxon>
        <taxon>Archelosauria</taxon>
        <taxon>Archosauria</taxon>
        <taxon>Dinosauria</taxon>
        <taxon>Saurischia</taxon>
        <taxon>Theropoda</taxon>
        <taxon>Coelurosauria</taxon>
        <taxon>Aves</taxon>
        <taxon>Neognathae</taxon>
        <taxon>Neoaves</taxon>
        <taxon>Aequornithes</taxon>
        <taxon>Ciconiiformes</taxon>
        <taxon>Ciconiidae</taxon>
        <taxon>Mycteria</taxon>
    </lineage>
</organism>
<dbReference type="GO" id="GO:0005743">
    <property type="term" value="C:mitochondrial inner membrane"/>
    <property type="evidence" value="ECO:0007669"/>
    <property type="project" value="UniProtKB-SubCell"/>
</dbReference>
<dbReference type="Proteomes" id="UP001333110">
    <property type="component" value="Unassembled WGS sequence"/>
</dbReference>
<name>A0AAN7MMY1_MYCAM</name>
<evidence type="ECO:0000256" key="1">
    <source>
        <dbReference type="ARBA" id="ARBA00002600"/>
    </source>
</evidence>
<dbReference type="InterPro" id="IPR004572">
    <property type="entry name" value="Protoporphyrinogen_oxidase"/>
</dbReference>
<evidence type="ECO:0000256" key="2">
    <source>
        <dbReference type="ARBA" id="ARBA00005073"/>
    </source>
</evidence>
<dbReference type="PANTHER" id="PTHR42923:SF3">
    <property type="entry name" value="PROTOPORPHYRINOGEN OXIDASE"/>
    <property type="match status" value="1"/>
</dbReference>
<reference evidence="14 15" key="1">
    <citation type="journal article" date="2023" name="J. Hered.">
        <title>Chromosome-level genome of the wood stork (Mycteria americana) provides insight into avian chromosome evolution.</title>
        <authorList>
            <person name="Flamio R. Jr."/>
            <person name="Ramstad K.M."/>
        </authorList>
    </citation>
    <scope>NUCLEOTIDE SEQUENCE [LARGE SCALE GENOMIC DNA]</scope>
    <source>
        <strain evidence="14">JAX WOST 10</strain>
    </source>
</reference>
<dbReference type="GO" id="GO:0004729">
    <property type="term" value="F:oxygen-dependent protoporphyrinogen oxidase activity"/>
    <property type="evidence" value="ECO:0007669"/>
    <property type="project" value="UniProtKB-UniRule"/>
</dbReference>
<protein>
    <recommendedName>
        <fullName evidence="4 11">Protoporphyrinogen oxidase</fullName>
        <ecNumber evidence="4 11">1.3.3.4</ecNumber>
    </recommendedName>
</protein>
<dbReference type="Gene3D" id="3.50.50.60">
    <property type="entry name" value="FAD/NAD(P)-binding domain"/>
    <property type="match status" value="1"/>
</dbReference>
<evidence type="ECO:0000256" key="6">
    <source>
        <dbReference type="ARBA" id="ARBA00022827"/>
    </source>
</evidence>
<dbReference type="EC" id="1.3.3.4" evidence="4 11"/>
<dbReference type="GO" id="GO:0006782">
    <property type="term" value="P:protoporphyrinogen IX biosynthetic process"/>
    <property type="evidence" value="ECO:0007669"/>
    <property type="project" value="UniProtKB-UniRule"/>
</dbReference>
<accession>A0AAN7MMY1</accession>
<gene>
    <name evidence="14" type="ORF">QYF61_015942</name>
</gene>
<evidence type="ECO:0000256" key="4">
    <source>
        <dbReference type="ARBA" id="ARBA00012867"/>
    </source>
</evidence>
<evidence type="ECO:0000256" key="8">
    <source>
        <dbReference type="ARBA" id="ARBA00023133"/>
    </source>
</evidence>
<evidence type="ECO:0000256" key="11">
    <source>
        <dbReference type="RuleBase" id="RU367069"/>
    </source>
</evidence>
<keyword evidence="6 11" id="KW-0274">FAD</keyword>
<evidence type="ECO:0000259" key="13">
    <source>
        <dbReference type="Pfam" id="PF01593"/>
    </source>
</evidence>
<dbReference type="Pfam" id="PF01593">
    <property type="entry name" value="Amino_oxidase"/>
    <property type="match status" value="1"/>
</dbReference>
<proteinExistence type="inferred from homology"/>
<comment type="subcellular location">
    <subcellularLocation>
        <location evidence="11">Mitochondrion inner membrane</location>
    </subcellularLocation>
</comment>
<comment type="caution">
    <text evidence="14">The sequence shown here is derived from an EMBL/GenBank/DDBJ whole genome shotgun (WGS) entry which is preliminary data.</text>
</comment>
<dbReference type="PANTHER" id="PTHR42923">
    <property type="entry name" value="PROTOPORPHYRINOGEN OXIDASE"/>
    <property type="match status" value="1"/>
</dbReference>
<keyword evidence="15" id="KW-1185">Reference proteome</keyword>
<comment type="catalytic activity">
    <reaction evidence="10 11">
        <text>protoporphyrinogen IX + 3 O2 = protoporphyrin IX + 3 H2O2</text>
        <dbReference type="Rhea" id="RHEA:25576"/>
        <dbReference type="ChEBI" id="CHEBI:15379"/>
        <dbReference type="ChEBI" id="CHEBI:16240"/>
        <dbReference type="ChEBI" id="CHEBI:57306"/>
        <dbReference type="ChEBI" id="CHEBI:57307"/>
        <dbReference type="EC" id="1.3.3.4"/>
    </reaction>
</comment>
<evidence type="ECO:0000256" key="10">
    <source>
        <dbReference type="ARBA" id="ARBA00047554"/>
    </source>
</evidence>